<dbReference type="Proteomes" id="UP000011996">
    <property type="component" value="Unassembled WGS sequence"/>
</dbReference>
<evidence type="ECO:0000256" key="4">
    <source>
        <dbReference type="SAM" id="MobiDB-lite"/>
    </source>
</evidence>
<proteinExistence type="predicted"/>
<dbReference type="SUPFAM" id="SSF52172">
    <property type="entry name" value="CheY-like"/>
    <property type="match status" value="1"/>
</dbReference>
<dbReference type="SMART" id="SM00421">
    <property type="entry name" value="HTH_LUXR"/>
    <property type="match status" value="1"/>
</dbReference>
<evidence type="ECO:0000256" key="3">
    <source>
        <dbReference type="ARBA" id="ARBA00023163"/>
    </source>
</evidence>
<dbReference type="PANTHER" id="PTHR44688:SF16">
    <property type="entry name" value="DNA-BINDING TRANSCRIPTIONAL ACTIVATOR DEVR_DOSR"/>
    <property type="match status" value="1"/>
</dbReference>
<organism evidence="6 7">
    <name type="scientific">Rhodopirellula europaea SH398</name>
    <dbReference type="NCBI Taxonomy" id="1263868"/>
    <lineage>
        <taxon>Bacteria</taxon>
        <taxon>Pseudomonadati</taxon>
        <taxon>Planctomycetota</taxon>
        <taxon>Planctomycetia</taxon>
        <taxon>Pirellulales</taxon>
        <taxon>Pirellulaceae</taxon>
        <taxon>Rhodopirellula</taxon>
    </lineage>
</organism>
<dbReference type="InterPro" id="IPR036388">
    <property type="entry name" value="WH-like_DNA-bd_sf"/>
</dbReference>
<comment type="caution">
    <text evidence="6">The sequence shown here is derived from an EMBL/GenBank/DDBJ whole genome shotgun (WGS) entry which is preliminary data.</text>
</comment>
<keyword evidence="3" id="KW-0804">Transcription</keyword>
<evidence type="ECO:0000256" key="1">
    <source>
        <dbReference type="ARBA" id="ARBA00023015"/>
    </source>
</evidence>
<dbReference type="PATRIC" id="fig|1263868.3.peg.82"/>
<dbReference type="Pfam" id="PF00196">
    <property type="entry name" value="GerE"/>
    <property type="match status" value="1"/>
</dbReference>
<keyword evidence="1" id="KW-0805">Transcription regulation</keyword>
<dbReference type="Gene3D" id="3.40.50.2300">
    <property type="match status" value="1"/>
</dbReference>
<dbReference type="AlphaFoldDB" id="M5SCH9"/>
<evidence type="ECO:0000313" key="7">
    <source>
        <dbReference type="Proteomes" id="UP000011996"/>
    </source>
</evidence>
<accession>M5SCH9</accession>
<dbReference type="SUPFAM" id="SSF46894">
    <property type="entry name" value="C-terminal effector domain of the bipartite response regulators"/>
    <property type="match status" value="1"/>
</dbReference>
<evidence type="ECO:0000313" key="6">
    <source>
        <dbReference type="EMBL" id="EMI29353.1"/>
    </source>
</evidence>
<dbReference type="GO" id="GO:0003677">
    <property type="term" value="F:DNA binding"/>
    <property type="evidence" value="ECO:0007669"/>
    <property type="project" value="UniProtKB-KW"/>
</dbReference>
<dbReference type="STRING" id="1263868.RESH_00073"/>
<dbReference type="PANTHER" id="PTHR44688">
    <property type="entry name" value="DNA-BINDING TRANSCRIPTIONAL ACTIVATOR DEVR_DOSR"/>
    <property type="match status" value="1"/>
</dbReference>
<dbReference type="InterPro" id="IPR011006">
    <property type="entry name" value="CheY-like_superfamily"/>
</dbReference>
<dbReference type="InterPro" id="IPR016032">
    <property type="entry name" value="Sig_transdc_resp-reg_C-effctor"/>
</dbReference>
<dbReference type="CDD" id="cd06170">
    <property type="entry name" value="LuxR_C_like"/>
    <property type="match status" value="1"/>
</dbReference>
<protein>
    <submittedName>
        <fullName evidence="6">Response-regulator</fullName>
    </submittedName>
</protein>
<dbReference type="Gene3D" id="1.10.10.10">
    <property type="entry name" value="Winged helix-like DNA-binding domain superfamily/Winged helix DNA-binding domain"/>
    <property type="match status" value="1"/>
</dbReference>
<dbReference type="PROSITE" id="PS50043">
    <property type="entry name" value="HTH_LUXR_2"/>
    <property type="match status" value="1"/>
</dbReference>
<evidence type="ECO:0000259" key="5">
    <source>
        <dbReference type="PROSITE" id="PS50043"/>
    </source>
</evidence>
<reference evidence="6 7" key="1">
    <citation type="journal article" date="2013" name="Mar. Genomics">
        <title>Expression of sulfatases in Rhodopirellula baltica and the diversity of sulfatases in the genus Rhodopirellula.</title>
        <authorList>
            <person name="Wegner C.E."/>
            <person name="Richter-Heitmann T."/>
            <person name="Klindworth A."/>
            <person name="Klockow C."/>
            <person name="Richter M."/>
            <person name="Achstetter T."/>
            <person name="Glockner F.O."/>
            <person name="Harder J."/>
        </authorList>
    </citation>
    <scope>NUCLEOTIDE SEQUENCE [LARGE SCALE GENOMIC DNA]</scope>
    <source>
        <strain evidence="6 7">SH398</strain>
    </source>
</reference>
<sequence length="290" mass="31840">MTGHHHHRLESGEGSTSGVFQGLDDPIIGKGLTVIDSANESAAVFLLTRQTNGETAPIDLKSLIETGSDWSVIPCSSSDQLLEWISEGRLERPGCLVVDVELIGDGFQRVQKALSEASCSAPLILVAGELPIETVVHAFENGAWTVVLKSADNAKKFSGSLRDHIRQAIDWDRFQVGMEKAHRKRNRIIDGLTERQRKVLNCVMEGMPTKAIAANYNVSKRLIEFERSHLLSAFGVGGTAELTAVVGEHRIVEKLLDRYHRFDSAEVGRAFQRPMALRGSVSRSTAQVDE</sequence>
<dbReference type="EMBL" id="ANOF01000003">
    <property type="protein sequence ID" value="EMI29353.1"/>
    <property type="molecule type" value="Genomic_DNA"/>
</dbReference>
<keyword evidence="2" id="KW-0238">DNA-binding</keyword>
<dbReference type="InterPro" id="IPR000792">
    <property type="entry name" value="Tscrpt_reg_LuxR_C"/>
</dbReference>
<feature type="region of interest" description="Disordered" evidence="4">
    <location>
        <begin position="1"/>
        <end position="20"/>
    </location>
</feature>
<gene>
    <name evidence="6" type="ORF">RESH_00073</name>
</gene>
<evidence type="ECO:0000256" key="2">
    <source>
        <dbReference type="ARBA" id="ARBA00023125"/>
    </source>
</evidence>
<feature type="domain" description="HTH luxR-type" evidence="5">
    <location>
        <begin position="185"/>
        <end position="250"/>
    </location>
</feature>
<dbReference type="GO" id="GO:0006355">
    <property type="term" value="P:regulation of DNA-templated transcription"/>
    <property type="evidence" value="ECO:0007669"/>
    <property type="project" value="InterPro"/>
</dbReference>
<name>M5SCH9_9BACT</name>